<evidence type="ECO:0000313" key="3">
    <source>
        <dbReference type="EMBL" id="KAG0281781.1"/>
    </source>
</evidence>
<keyword evidence="4" id="KW-1185">Reference proteome</keyword>
<evidence type="ECO:0000259" key="2">
    <source>
        <dbReference type="PROSITE" id="PS51186"/>
    </source>
</evidence>
<comment type="catalytic activity">
    <reaction evidence="1">
        <text>D-glucosamine 6-phosphate + acetyl-CoA = N-acetyl-D-glucosamine 6-phosphate + CoA + H(+)</text>
        <dbReference type="Rhea" id="RHEA:10292"/>
        <dbReference type="ChEBI" id="CHEBI:15378"/>
        <dbReference type="ChEBI" id="CHEBI:57287"/>
        <dbReference type="ChEBI" id="CHEBI:57288"/>
        <dbReference type="ChEBI" id="CHEBI:57513"/>
        <dbReference type="ChEBI" id="CHEBI:58725"/>
        <dbReference type="EC" id="2.3.1.4"/>
    </reaction>
</comment>
<reference evidence="3" key="1">
    <citation type="journal article" date="2020" name="Fungal Divers.">
        <title>Resolving the Mortierellaceae phylogeny through synthesis of multi-gene phylogenetics and phylogenomics.</title>
        <authorList>
            <person name="Vandepol N."/>
            <person name="Liber J."/>
            <person name="Desiro A."/>
            <person name="Na H."/>
            <person name="Kennedy M."/>
            <person name="Barry K."/>
            <person name="Grigoriev I.V."/>
            <person name="Miller A.N."/>
            <person name="O'Donnell K."/>
            <person name="Stajich J.E."/>
            <person name="Bonito G."/>
        </authorList>
    </citation>
    <scope>NUCLEOTIDE SEQUENCE</scope>
    <source>
        <strain evidence="3">NRRL 28262</strain>
    </source>
</reference>
<dbReference type="PROSITE" id="PS51186">
    <property type="entry name" value="GNAT"/>
    <property type="match status" value="1"/>
</dbReference>
<feature type="domain" description="N-acetyltransferase" evidence="2">
    <location>
        <begin position="58"/>
        <end position="212"/>
    </location>
</feature>
<evidence type="ECO:0000256" key="1">
    <source>
        <dbReference type="RuleBase" id="RU365086"/>
    </source>
</evidence>
<evidence type="ECO:0000313" key="4">
    <source>
        <dbReference type="Proteomes" id="UP001194580"/>
    </source>
</evidence>
<dbReference type="Gene3D" id="3.40.630.30">
    <property type="match status" value="1"/>
</dbReference>
<dbReference type="AlphaFoldDB" id="A0AAD4DM40"/>
<comment type="similarity">
    <text evidence="1">Belongs to the acetyltransferase family. GNA1 subfamily.</text>
</comment>
<dbReference type="Proteomes" id="UP001194580">
    <property type="component" value="Unassembled WGS sequence"/>
</dbReference>
<comment type="pathway">
    <text evidence="1">Nucleotide-sugar biosynthesis; UDP-N-acetyl-alpha-D-glucosamine biosynthesis; N-acetyl-alpha-D-glucosamine 1-phosphate from alpha-D-glucosamine 6-phosphate (route I): step 1/2.</text>
</comment>
<organism evidence="3 4">
    <name type="scientific">Linnemannia exigua</name>
    <dbReference type="NCBI Taxonomy" id="604196"/>
    <lineage>
        <taxon>Eukaryota</taxon>
        <taxon>Fungi</taxon>
        <taxon>Fungi incertae sedis</taxon>
        <taxon>Mucoromycota</taxon>
        <taxon>Mortierellomycotina</taxon>
        <taxon>Mortierellomycetes</taxon>
        <taxon>Mortierellales</taxon>
        <taxon>Mortierellaceae</taxon>
        <taxon>Linnemannia</taxon>
    </lineage>
</organism>
<dbReference type="GO" id="GO:0004343">
    <property type="term" value="F:glucosamine 6-phosphate N-acetyltransferase activity"/>
    <property type="evidence" value="ECO:0007669"/>
    <property type="project" value="UniProtKB-UniRule"/>
</dbReference>
<gene>
    <name evidence="3" type="primary">GNA1_2</name>
    <name evidence="3" type="ORF">BGZ95_010434</name>
</gene>
<dbReference type="GO" id="GO:0006048">
    <property type="term" value="P:UDP-N-acetylglucosamine biosynthetic process"/>
    <property type="evidence" value="ECO:0007669"/>
    <property type="project" value="UniProtKB-UniRule"/>
</dbReference>
<name>A0AAD4DM40_9FUNG</name>
<dbReference type="CDD" id="cd04301">
    <property type="entry name" value="NAT_SF"/>
    <property type="match status" value="1"/>
</dbReference>
<dbReference type="PANTHER" id="PTHR13355:SF11">
    <property type="entry name" value="GLUCOSAMINE 6-PHOSPHATE N-ACETYLTRANSFERASE"/>
    <property type="match status" value="1"/>
</dbReference>
<accession>A0AAD4DM40</accession>
<keyword evidence="1" id="KW-0012">Acyltransferase</keyword>
<comment type="caution">
    <text evidence="3">The sequence shown here is derived from an EMBL/GenBank/DDBJ whole genome shotgun (WGS) entry which is preliminary data.</text>
</comment>
<sequence>MAPIYASKTKSPFTKSDNLLFDPALIPASIQESLPAGYVVRPLARSDNQVRSNSSFLKTLEVLTTVGTISDEAFQRRFQYLKEHSDQYYTIVIEDMNVPPTSAGSATSSSPSLVTPGRGKIVAAGTVLVERKFIHELGMVGHIEDIAVSADQQGKKLGLRIIETLKAIGQQVGCYKVILDCSEKNVPFYEKCGFERKGVEMGWYVNKHKTASPSDANAPIQAKL</sequence>
<dbReference type="InterPro" id="IPR016181">
    <property type="entry name" value="Acyl_CoA_acyltransferase"/>
</dbReference>
<keyword evidence="1" id="KW-0808">Transferase</keyword>
<dbReference type="InterPro" id="IPR000182">
    <property type="entry name" value="GNAT_dom"/>
</dbReference>
<proteinExistence type="inferred from homology"/>
<dbReference type="Pfam" id="PF00583">
    <property type="entry name" value="Acetyltransf_1"/>
    <property type="match status" value="1"/>
</dbReference>
<dbReference type="PANTHER" id="PTHR13355">
    <property type="entry name" value="GLUCOSAMINE 6-PHOSPHATE N-ACETYLTRANSFERASE"/>
    <property type="match status" value="1"/>
</dbReference>
<dbReference type="EC" id="2.3.1.4" evidence="1"/>
<dbReference type="InterPro" id="IPR039143">
    <property type="entry name" value="GNPNAT1-like"/>
</dbReference>
<protein>
    <recommendedName>
        <fullName evidence="1">Glucosamine 6-phosphate N-acetyltransferase</fullName>
        <ecNumber evidence="1">2.3.1.4</ecNumber>
    </recommendedName>
</protein>
<dbReference type="SUPFAM" id="SSF55729">
    <property type="entry name" value="Acyl-CoA N-acyltransferases (Nat)"/>
    <property type="match status" value="1"/>
</dbReference>
<dbReference type="EMBL" id="JAAAIL010000007">
    <property type="protein sequence ID" value="KAG0281781.1"/>
    <property type="molecule type" value="Genomic_DNA"/>
</dbReference>